<sequence length="25" mass="2963">MLISGEYLLTPFQHLLINWKDTTTQ</sequence>
<accession>W1WEB5</accession>
<dbReference type="EMBL" id="AZMM01018865">
    <property type="protein sequence ID" value="ETJ16236.1"/>
    <property type="molecule type" value="Genomic_DNA"/>
</dbReference>
<feature type="non-terminal residue" evidence="1">
    <location>
        <position position="25"/>
    </location>
</feature>
<gene>
    <name evidence="1" type="ORF">Q604_UNBc4C00084G0001</name>
</gene>
<comment type="caution">
    <text evidence="1">The sequence shown here is derived from an EMBL/GenBank/DDBJ whole genome shotgun (WGS) entry which is preliminary data.</text>
</comment>
<name>W1WEB5_9ZZZZ</name>
<reference evidence="1" key="1">
    <citation type="submission" date="2013-12" db="EMBL/GenBank/DDBJ databases">
        <title>A Varibaculum cambriense genome reconstructed from a premature infant gut community with otherwise low bacterial novelty that shifts toward anaerobic metabolism during the third week of life.</title>
        <authorList>
            <person name="Brown C.T."/>
            <person name="Sharon I."/>
            <person name="Thomas B.C."/>
            <person name="Castelle C.J."/>
            <person name="Morowitz M.J."/>
            <person name="Banfield J.F."/>
        </authorList>
    </citation>
    <scope>NUCLEOTIDE SEQUENCE</scope>
</reference>
<dbReference type="AlphaFoldDB" id="W1WEB5"/>
<proteinExistence type="predicted"/>
<evidence type="ECO:0000313" key="1">
    <source>
        <dbReference type="EMBL" id="ETJ16236.1"/>
    </source>
</evidence>
<protein>
    <submittedName>
        <fullName evidence="1">Uncharacterized protein</fullName>
    </submittedName>
</protein>
<organism evidence="1">
    <name type="scientific">human gut metagenome</name>
    <dbReference type="NCBI Taxonomy" id="408170"/>
    <lineage>
        <taxon>unclassified sequences</taxon>
        <taxon>metagenomes</taxon>
        <taxon>organismal metagenomes</taxon>
    </lineage>
</organism>